<sequence>MTQNQIIKKWMSAPIDVTRKQYLDSKLSLTSLDVAKKFYTTPGFSIEIFKATKNWFDTDIISNNQRGLNMQGYMRLIAM</sequence>
<gene>
    <name evidence="1" type="ORF">KD144_24255</name>
</gene>
<comment type="caution">
    <text evidence="1">The sequence shown here is derived from an EMBL/GenBank/DDBJ whole genome shotgun (WGS) entry which is preliminary data.</text>
</comment>
<accession>A0A941GHL6</accession>
<reference evidence="1" key="1">
    <citation type="submission" date="2021-04" db="EMBL/GenBank/DDBJ databases">
        <title>Genomic analysis of electroactive and textile dye degrading Bacillus circulans strain: DC10 isolated from constructed wetland-microbial fuel cells treating textile dye wastewaters.</title>
        <authorList>
            <person name="Patel D.U."/>
            <person name="Desai C.R."/>
        </authorList>
    </citation>
    <scope>NUCLEOTIDE SEQUENCE</scope>
    <source>
        <strain evidence="1">DC10</strain>
    </source>
</reference>
<protein>
    <submittedName>
        <fullName evidence="1">Uncharacterized protein</fullName>
    </submittedName>
</protein>
<name>A0A941GHL6_NIACI</name>
<evidence type="ECO:0000313" key="1">
    <source>
        <dbReference type="EMBL" id="MBR8672652.1"/>
    </source>
</evidence>
<dbReference type="RefSeq" id="WP_212121789.1">
    <property type="nucleotide sequence ID" value="NZ_JAGTPX020000047.1"/>
</dbReference>
<proteinExistence type="predicted"/>
<dbReference type="AlphaFoldDB" id="A0A941GHL6"/>
<organism evidence="1">
    <name type="scientific">Niallia circulans</name>
    <name type="common">Bacillus circulans</name>
    <dbReference type="NCBI Taxonomy" id="1397"/>
    <lineage>
        <taxon>Bacteria</taxon>
        <taxon>Bacillati</taxon>
        <taxon>Bacillota</taxon>
        <taxon>Bacilli</taxon>
        <taxon>Bacillales</taxon>
        <taxon>Bacillaceae</taxon>
        <taxon>Niallia</taxon>
    </lineage>
</organism>
<dbReference type="EMBL" id="JAGTPX010000053">
    <property type="protein sequence ID" value="MBR8672652.1"/>
    <property type="molecule type" value="Genomic_DNA"/>
</dbReference>